<reference evidence="1" key="1">
    <citation type="journal article" date="2023" name="Insect Mol. Biol.">
        <title>Genome sequencing provides insights into the evolution of gene families encoding plant cell wall-degrading enzymes in longhorned beetles.</title>
        <authorList>
            <person name="Shin N.R."/>
            <person name="Okamura Y."/>
            <person name="Kirsch R."/>
            <person name="Pauchet Y."/>
        </authorList>
    </citation>
    <scope>NUCLEOTIDE SEQUENCE</scope>
    <source>
        <strain evidence="1">AMC_N1</strain>
    </source>
</reference>
<comment type="caution">
    <text evidence="1">The sequence shown here is derived from an EMBL/GenBank/DDBJ whole genome shotgun (WGS) entry which is preliminary data.</text>
</comment>
<sequence>MYLEQAYRGKTSLPGIKQEDIIPYRKILDTDDTSRHPEFYDNRVGNSGHFHAIFLFIKSSGCHPLQNGPSNILRILTVAAAAAAAARHCARTALPTVSDRNSLDRPSSSTTSSISTVGWKMYQMIVVLHLLDQWESVMGVFIK</sequence>
<gene>
    <name evidence="1" type="ORF">NQ318_003889</name>
</gene>
<keyword evidence="2" id="KW-1185">Reference proteome</keyword>
<evidence type="ECO:0000313" key="2">
    <source>
        <dbReference type="Proteomes" id="UP001162162"/>
    </source>
</evidence>
<accession>A0AAV8Z7S6</accession>
<proteinExistence type="predicted"/>
<protein>
    <submittedName>
        <fullName evidence="1">Uncharacterized protein</fullName>
    </submittedName>
</protein>
<dbReference type="AlphaFoldDB" id="A0AAV8Z7S6"/>
<evidence type="ECO:0000313" key="1">
    <source>
        <dbReference type="EMBL" id="KAJ8960167.1"/>
    </source>
</evidence>
<name>A0AAV8Z7S6_9CUCU</name>
<dbReference type="Proteomes" id="UP001162162">
    <property type="component" value="Unassembled WGS sequence"/>
</dbReference>
<dbReference type="EMBL" id="JAPWTK010000009">
    <property type="protein sequence ID" value="KAJ8960167.1"/>
    <property type="molecule type" value="Genomic_DNA"/>
</dbReference>
<organism evidence="1 2">
    <name type="scientific">Aromia moschata</name>
    <dbReference type="NCBI Taxonomy" id="1265417"/>
    <lineage>
        <taxon>Eukaryota</taxon>
        <taxon>Metazoa</taxon>
        <taxon>Ecdysozoa</taxon>
        <taxon>Arthropoda</taxon>
        <taxon>Hexapoda</taxon>
        <taxon>Insecta</taxon>
        <taxon>Pterygota</taxon>
        <taxon>Neoptera</taxon>
        <taxon>Endopterygota</taxon>
        <taxon>Coleoptera</taxon>
        <taxon>Polyphaga</taxon>
        <taxon>Cucujiformia</taxon>
        <taxon>Chrysomeloidea</taxon>
        <taxon>Cerambycidae</taxon>
        <taxon>Cerambycinae</taxon>
        <taxon>Callichromatini</taxon>
        <taxon>Aromia</taxon>
    </lineage>
</organism>